<dbReference type="EMBL" id="DUZY01000001">
    <property type="protein sequence ID" value="DAD18910.1"/>
    <property type="molecule type" value="Genomic_DNA"/>
</dbReference>
<dbReference type="AlphaFoldDB" id="A0A822XEZ6"/>
<keyword evidence="2" id="KW-1185">Reference proteome</keyword>
<dbReference type="Proteomes" id="UP000607653">
    <property type="component" value="Unassembled WGS sequence"/>
</dbReference>
<evidence type="ECO:0000313" key="1">
    <source>
        <dbReference type="EMBL" id="DAD18910.1"/>
    </source>
</evidence>
<organism evidence="1 2">
    <name type="scientific">Nelumbo nucifera</name>
    <name type="common">Sacred lotus</name>
    <dbReference type="NCBI Taxonomy" id="4432"/>
    <lineage>
        <taxon>Eukaryota</taxon>
        <taxon>Viridiplantae</taxon>
        <taxon>Streptophyta</taxon>
        <taxon>Embryophyta</taxon>
        <taxon>Tracheophyta</taxon>
        <taxon>Spermatophyta</taxon>
        <taxon>Magnoliopsida</taxon>
        <taxon>Proteales</taxon>
        <taxon>Nelumbonaceae</taxon>
        <taxon>Nelumbo</taxon>
    </lineage>
</organism>
<accession>A0A822XEZ6</accession>
<sequence>MHATLKYKEIINQPEEDEPLDMLEKYDEDRPNGISQHTMVYRCVTSSNILHRKHKFVIYNRLISNDQWLKYRLETASM</sequence>
<gene>
    <name evidence="1" type="ORF">HUJ06_020373</name>
</gene>
<reference evidence="1 2" key="1">
    <citation type="journal article" date="2020" name="Mol. Biol. Evol.">
        <title>Distinct Expression and Methylation Patterns for Genes with Different Fates following a Single Whole-Genome Duplication in Flowering Plants.</title>
        <authorList>
            <person name="Shi T."/>
            <person name="Rahmani R.S."/>
            <person name="Gugger P.F."/>
            <person name="Wang M."/>
            <person name="Li H."/>
            <person name="Zhang Y."/>
            <person name="Li Z."/>
            <person name="Wang Q."/>
            <person name="Van de Peer Y."/>
            <person name="Marchal K."/>
            <person name="Chen J."/>
        </authorList>
    </citation>
    <scope>NUCLEOTIDE SEQUENCE [LARGE SCALE GENOMIC DNA]</scope>
    <source>
        <tissue evidence="1">Leaf</tissue>
    </source>
</reference>
<evidence type="ECO:0000313" key="2">
    <source>
        <dbReference type="Proteomes" id="UP000607653"/>
    </source>
</evidence>
<proteinExistence type="predicted"/>
<comment type="caution">
    <text evidence="1">The sequence shown here is derived from an EMBL/GenBank/DDBJ whole genome shotgun (WGS) entry which is preliminary data.</text>
</comment>
<protein>
    <submittedName>
        <fullName evidence="1">Uncharacterized protein</fullName>
    </submittedName>
</protein>
<name>A0A822XEZ6_NELNU</name>